<dbReference type="InterPro" id="IPR050574">
    <property type="entry name" value="HPF/YfiA_ribosome-assoc"/>
</dbReference>
<dbReference type="PANTHER" id="PTHR33231">
    <property type="entry name" value="30S RIBOSOMAL PROTEIN"/>
    <property type="match status" value="1"/>
</dbReference>
<sequence>MRIYVNGKNIEITDAIKAYAKEKIGKVATHYDQIEGIDVMLTVIKNPSVAENHTAEVTCKLTTGAVHVTETAESMYASIDLVADKLARQVKKFKDKNLGKSKLDSIRTAQLEEDVEEAESSAE</sequence>
<dbReference type="InterPro" id="IPR003489">
    <property type="entry name" value="RHF/RaiA"/>
</dbReference>
<reference evidence="2" key="1">
    <citation type="submission" date="2020-10" db="EMBL/GenBank/DDBJ databases">
        <authorList>
            <person name="Gilroy R."/>
        </authorList>
    </citation>
    <scope>NUCLEOTIDE SEQUENCE</scope>
    <source>
        <strain evidence="2">CHK154-7741</strain>
    </source>
</reference>
<dbReference type="GO" id="GO:0045900">
    <property type="term" value="P:negative regulation of translational elongation"/>
    <property type="evidence" value="ECO:0007669"/>
    <property type="project" value="TreeGrafter"/>
</dbReference>
<accession>A0A9D1N0L2</accession>
<dbReference type="PANTHER" id="PTHR33231:SF1">
    <property type="entry name" value="30S RIBOSOMAL PROTEIN"/>
    <property type="match status" value="1"/>
</dbReference>
<dbReference type="SUPFAM" id="SSF69754">
    <property type="entry name" value="Ribosome binding protein Y (YfiA homologue)"/>
    <property type="match status" value="1"/>
</dbReference>
<dbReference type="EMBL" id="DVOD01000035">
    <property type="protein sequence ID" value="HIU92463.1"/>
    <property type="molecule type" value="Genomic_DNA"/>
</dbReference>
<comment type="caution">
    <text evidence="2">The sequence shown here is derived from an EMBL/GenBank/DDBJ whole genome shotgun (WGS) entry which is preliminary data.</text>
</comment>
<gene>
    <name evidence="2" type="primary">raiA</name>
    <name evidence="2" type="ORF">IAD26_04945</name>
</gene>
<reference evidence="2" key="2">
    <citation type="journal article" date="2021" name="PeerJ">
        <title>Extensive microbial diversity within the chicken gut microbiome revealed by metagenomics and culture.</title>
        <authorList>
            <person name="Gilroy R."/>
            <person name="Ravi A."/>
            <person name="Getino M."/>
            <person name="Pursley I."/>
            <person name="Horton D.L."/>
            <person name="Alikhan N.F."/>
            <person name="Baker D."/>
            <person name="Gharbi K."/>
            <person name="Hall N."/>
            <person name="Watson M."/>
            <person name="Adriaenssens E.M."/>
            <person name="Foster-Nyarko E."/>
            <person name="Jarju S."/>
            <person name="Secka A."/>
            <person name="Antonio M."/>
            <person name="Oren A."/>
            <person name="Chaudhuri R.R."/>
            <person name="La Ragione R."/>
            <person name="Hildebrand F."/>
            <person name="Pallen M.J."/>
        </authorList>
    </citation>
    <scope>NUCLEOTIDE SEQUENCE</scope>
    <source>
        <strain evidence="2">CHK154-7741</strain>
    </source>
</reference>
<dbReference type="NCBIfam" id="TIGR00741">
    <property type="entry name" value="yfiA"/>
    <property type="match status" value="1"/>
</dbReference>
<proteinExistence type="predicted"/>
<evidence type="ECO:0000256" key="1">
    <source>
        <dbReference type="ARBA" id="ARBA00022845"/>
    </source>
</evidence>
<organism evidence="2 3">
    <name type="scientific">Candidatus Limenecus avicola</name>
    <dbReference type="NCBI Taxonomy" id="2840847"/>
    <lineage>
        <taxon>Bacteria</taxon>
        <taxon>Bacillati</taxon>
        <taxon>Bacillota</taxon>
        <taxon>Clostridia</taxon>
        <taxon>Eubacteriales</taxon>
        <taxon>Clostridiaceae</taxon>
        <taxon>Clostridiaceae incertae sedis</taxon>
        <taxon>Candidatus Limenecus</taxon>
    </lineage>
</organism>
<keyword evidence="1" id="KW-0810">Translation regulation</keyword>
<dbReference type="Proteomes" id="UP000886748">
    <property type="component" value="Unassembled WGS sequence"/>
</dbReference>
<dbReference type="GO" id="GO:0022627">
    <property type="term" value="C:cytosolic small ribosomal subunit"/>
    <property type="evidence" value="ECO:0007669"/>
    <property type="project" value="TreeGrafter"/>
</dbReference>
<name>A0A9D1N0L2_9CLOT</name>
<dbReference type="GO" id="GO:0043024">
    <property type="term" value="F:ribosomal small subunit binding"/>
    <property type="evidence" value="ECO:0007669"/>
    <property type="project" value="TreeGrafter"/>
</dbReference>
<dbReference type="AlphaFoldDB" id="A0A9D1N0L2"/>
<evidence type="ECO:0000313" key="3">
    <source>
        <dbReference type="Proteomes" id="UP000886748"/>
    </source>
</evidence>
<dbReference type="CDD" id="cd00552">
    <property type="entry name" value="RaiA"/>
    <property type="match status" value="1"/>
</dbReference>
<protein>
    <submittedName>
        <fullName evidence="2">Ribosome-associated translation inhibitor RaiA</fullName>
    </submittedName>
</protein>
<dbReference type="Pfam" id="PF02482">
    <property type="entry name" value="Ribosomal_S30AE"/>
    <property type="match status" value="1"/>
</dbReference>
<evidence type="ECO:0000313" key="2">
    <source>
        <dbReference type="EMBL" id="HIU92463.1"/>
    </source>
</evidence>
<dbReference type="Gene3D" id="3.30.160.100">
    <property type="entry name" value="Ribosome hibernation promotion factor-like"/>
    <property type="match status" value="1"/>
</dbReference>
<dbReference type="InterPro" id="IPR036567">
    <property type="entry name" value="RHF-like"/>
</dbReference>